<dbReference type="EMBL" id="GBBM01004547">
    <property type="protein sequence ID" value="JAC30871.1"/>
    <property type="molecule type" value="mRNA"/>
</dbReference>
<evidence type="ECO:0000313" key="2">
    <source>
        <dbReference type="EMBL" id="JAC30871.1"/>
    </source>
</evidence>
<sequence>MAIHKCLQLSLLVIVLPLVTPRTEKTRTLEDNIYKFLNVNETLWVYNTTEKQESGSTICRYDLKYNITGERIFFHRVYNQSSWERKLLRGDFHSGPGKAATSYNSMFVYDEDGKVVGIEAVEYASKAYKCAIFTVILFKSGVPAERELRVSQQILNKGPGAACRKKFEKLLRAVSRTAKAQYSSKCQRHIPHASC</sequence>
<evidence type="ECO:0000256" key="1">
    <source>
        <dbReference type="SAM" id="SignalP"/>
    </source>
</evidence>
<name>A0A023G9C7_AMBTT</name>
<organism evidence="2">
    <name type="scientific">Amblyomma triste</name>
    <name type="common">Neotropical tick</name>
    <dbReference type="NCBI Taxonomy" id="251400"/>
    <lineage>
        <taxon>Eukaryota</taxon>
        <taxon>Metazoa</taxon>
        <taxon>Ecdysozoa</taxon>
        <taxon>Arthropoda</taxon>
        <taxon>Chelicerata</taxon>
        <taxon>Arachnida</taxon>
        <taxon>Acari</taxon>
        <taxon>Parasitiformes</taxon>
        <taxon>Ixodida</taxon>
        <taxon>Ixodoidea</taxon>
        <taxon>Ixodidae</taxon>
        <taxon>Amblyomminae</taxon>
        <taxon>Amblyomma</taxon>
    </lineage>
</organism>
<dbReference type="AlphaFoldDB" id="A0A023G9C7"/>
<feature type="signal peptide" evidence="1">
    <location>
        <begin position="1"/>
        <end position="21"/>
    </location>
</feature>
<protein>
    <submittedName>
        <fullName evidence="2">Putative lipocalin-3 1</fullName>
    </submittedName>
</protein>
<keyword evidence="1" id="KW-0732">Signal</keyword>
<feature type="chain" id="PRO_5001521782" evidence="1">
    <location>
        <begin position="22"/>
        <end position="195"/>
    </location>
</feature>
<proteinExistence type="evidence at transcript level"/>
<reference evidence="2" key="1">
    <citation type="submission" date="2014-03" db="EMBL/GenBank/DDBJ databases">
        <title>The sialotranscriptome of Amblyomma triste, Amblyomma parvum and Amblyomma cajennense ticks, uncovered by 454-based RNA-seq.</title>
        <authorList>
            <person name="Garcia G.R."/>
            <person name="Gardinassi L.G."/>
            <person name="Ribeiro J.M."/>
            <person name="Anatriello E."/>
            <person name="Ferreira B.R."/>
            <person name="Moreira H.N."/>
            <person name="Mafra C."/>
            <person name="Olegario M.M."/>
            <person name="Szabo P.J."/>
            <person name="Miranda-Santos I.K."/>
            <person name="Maruyama S.R."/>
        </authorList>
    </citation>
    <scope>NUCLEOTIDE SEQUENCE</scope>
    <source>
        <strain evidence="2">Mato Grasso do Sul</strain>
        <tissue evidence="2">Salivary glands</tissue>
    </source>
</reference>
<accession>A0A023G9C7</accession>